<dbReference type="InterPro" id="IPR017297">
    <property type="entry name" value="Peptidase_S8A_DPH-A"/>
</dbReference>
<dbReference type="PROSITE" id="PS51892">
    <property type="entry name" value="SUBTILASE"/>
    <property type="match status" value="1"/>
</dbReference>
<evidence type="ECO:0000313" key="10">
    <source>
        <dbReference type="EMBL" id="MDT0266266.1"/>
    </source>
</evidence>
<accession>A0ABU2JMP8</accession>
<feature type="chain" id="PRO_5046785581" evidence="8">
    <location>
        <begin position="20"/>
        <end position="1071"/>
    </location>
</feature>
<reference evidence="11" key="1">
    <citation type="submission" date="2023-07" db="EMBL/GenBank/DDBJ databases">
        <title>30 novel species of actinomycetes from the DSMZ collection.</title>
        <authorList>
            <person name="Nouioui I."/>
        </authorList>
    </citation>
    <scope>NUCLEOTIDE SEQUENCE [LARGE SCALE GENOMIC DNA]</scope>
    <source>
        <strain evidence="11">DSM 44915</strain>
    </source>
</reference>
<dbReference type="RefSeq" id="WP_311666284.1">
    <property type="nucleotide sequence ID" value="NZ_JAVREO010000004.1"/>
</dbReference>
<dbReference type="PROSITE" id="PS00136">
    <property type="entry name" value="SUBTILASE_ASP"/>
    <property type="match status" value="1"/>
</dbReference>
<dbReference type="CDD" id="cd07474">
    <property type="entry name" value="Peptidases_S8_subtilisin_Vpr-like"/>
    <property type="match status" value="1"/>
</dbReference>
<dbReference type="PANTHER" id="PTHR43806">
    <property type="entry name" value="PEPTIDASE S8"/>
    <property type="match status" value="1"/>
</dbReference>
<feature type="region of interest" description="Disordered" evidence="7">
    <location>
        <begin position="344"/>
        <end position="365"/>
    </location>
</feature>
<feature type="active site" description="Charge relay system" evidence="5">
    <location>
        <position position="221"/>
    </location>
</feature>
<keyword evidence="2 5" id="KW-0645">Protease</keyword>
<keyword evidence="3 5" id="KW-0378">Hydrolase</keyword>
<evidence type="ECO:0000256" key="8">
    <source>
        <dbReference type="SAM" id="SignalP"/>
    </source>
</evidence>
<dbReference type="InterPro" id="IPR000209">
    <property type="entry name" value="Peptidase_S8/S53_dom"/>
</dbReference>
<dbReference type="Pfam" id="PF00082">
    <property type="entry name" value="Peptidase_S8"/>
    <property type="match status" value="1"/>
</dbReference>
<dbReference type="EMBL" id="JAVREO010000004">
    <property type="protein sequence ID" value="MDT0266266.1"/>
    <property type="molecule type" value="Genomic_DNA"/>
</dbReference>
<dbReference type="PANTHER" id="PTHR43806:SF11">
    <property type="entry name" value="CEREVISIN-RELATED"/>
    <property type="match status" value="1"/>
</dbReference>
<dbReference type="InterPro" id="IPR015500">
    <property type="entry name" value="Peptidase_S8_subtilisin-rel"/>
</dbReference>
<name>A0ABU2JMP8_9ACTN</name>
<dbReference type="InterPro" id="IPR023828">
    <property type="entry name" value="Peptidase_S8_Ser-AS"/>
</dbReference>
<proteinExistence type="inferred from homology"/>
<feature type="active site" description="Charge relay system" evidence="5">
    <location>
        <position position="429"/>
    </location>
</feature>
<evidence type="ECO:0000256" key="5">
    <source>
        <dbReference type="PROSITE-ProRule" id="PRU01240"/>
    </source>
</evidence>
<organism evidence="10 11">
    <name type="scientific">Streptomyces chisholmiae</name>
    <dbReference type="NCBI Taxonomy" id="3075540"/>
    <lineage>
        <taxon>Bacteria</taxon>
        <taxon>Bacillati</taxon>
        <taxon>Actinomycetota</taxon>
        <taxon>Actinomycetes</taxon>
        <taxon>Kitasatosporales</taxon>
        <taxon>Streptomycetaceae</taxon>
        <taxon>Streptomyces</taxon>
    </lineage>
</organism>
<dbReference type="Gene3D" id="3.40.50.200">
    <property type="entry name" value="Peptidase S8/S53 domain"/>
    <property type="match status" value="1"/>
</dbReference>
<feature type="signal peptide" evidence="8">
    <location>
        <begin position="1"/>
        <end position="19"/>
    </location>
</feature>
<feature type="region of interest" description="Disordered" evidence="7">
    <location>
        <begin position="12"/>
        <end position="36"/>
    </location>
</feature>
<keyword evidence="8" id="KW-0732">Signal</keyword>
<dbReference type="InterPro" id="IPR036852">
    <property type="entry name" value="Peptidase_S8/S53_dom_sf"/>
</dbReference>
<dbReference type="Proteomes" id="UP001183410">
    <property type="component" value="Unassembled WGS sequence"/>
</dbReference>
<keyword evidence="4 5" id="KW-0720">Serine protease</keyword>
<feature type="active site" description="Charge relay system" evidence="5">
    <location>
        <position position="254"/>
    </location>
</feature>
<dbReference type="InterPro" id="IPR034213">
    <property type="entry name" value="S8_Vpr-like"/>
</dbReference>
<feature type="region of interest" description="Disordered" evidence="7">
    <location>
        <begin position="374"/>
        <end position="393"/>
    </location>
</feature>
<evidence type="ECO:0000256" key="3">
    <source>
        <dbReference type="ARBA" id="ARBA00022801"/>
    </source>
</evidence>
<dbReference type="InterPro" id="IPR022398">
    <property type="entry name" value="Peptidase_S8_His-AS"/>
</dbReference>
<comment type="similarity">
    <text evidence="1 5 6">Belongs to the peptidase S8 family.</text>
</comment>
<evidence type="ECO:0000256" key="6">
    <source>
        <dbReference type="RuleBase" id="RU003355"/>
    </source>
</evidence>
<dbReference type="InterPro" id="IPR050131">
    <property type="entry name" value="Peptidase_S8_subtilisin-like"/>
</dbReference>
<dbReference type="PROSITE" id="PS00138">
    <property type="entry name" value="SUBTILASE_SER"/>
    <property type="match status" value="1"/>
</dbReference>
<dbReference type="PRINTS" id="PR00723">
    <property type="entry name" value="SUBTILISIN"/>
</dbReference>
<feature type="domain" description="Peptidase S8/S53" evidence="9">
    <location>
        <begin position="212"/>
        <end position="476"/>
    </location>
</feature>
<dbReference type="PROSITE" id="PS00137">
    <property type="entry name" value="SUBTILASE_HIS"/>
    <property type="match status" value="1"/>
</dbReference>
<gene>
    <name evidence="10" type="ORF">RM844_08150</name>
</gene>
<evidence type="ECO:0000256" key="4">
    <source>
        <dbReference type="ARBA" id="ARBA00022825"/>
    </source>
</evidence>
<sequence length="1071" mass="108702">MALATAVAGGPLLAGPATAGPPSVSPAAAADGGRPASAGEAREIVLITGDRVRLDAAGEVLAVRPGPGREDLPIAVTEDAGGTFVIPADARPLIAEGRLDLRLFDVTELSRPEYARLAGDGVPVIAAHPGGRPAALFADDGVRVRAELASIDAQALTVAPEAAAGFWETLTGPRTRAADVPSLTLDRVRTAALDHSVPQIGAPAAWAAGFDGTGVTIAVLDSGIDTTHPDLDEGRVVAAANFTDTDGVEDRYGHGTHVASIAAGAGGAYTGVAPGVALLNGKVLDDFGGGTDSQIIAGMEWAVEQGADIVNMSLGGDDTPEEDPLEQAVNRLSAETDVLFVLSAGNSGPEPGTLGSPGTADGALTVGSVDRDDALARSSSVGPRPGDAGLKPDLTAPGVDIAAAAAEGSWLADGAEPAGEGYLRLSGTSMAAPHVAGAAALLAQQHPEWSGERLKAALVASATPVDGYGAFQQGAGRADVAAAIGQTVVAEPVSLGFGAQEWPHADNEPVTRELTYRNLGDQDVTLDLALTTVGPDGGPAPEGTFRLGAETVTVPAGGTATVEATADTAFATEDPTGAYSLFVTATGDGHTVGTAGAIELVGEYHDLTLEAVGLDGAGHTNWWGSLIDRATGESTPVFPDGDSAVLRLPDDGEHLLQATAYGEDWEARHIVVLPTLTEDTTVTLDARDAEEIDLSVPDEDAEAFHSFTSLELPALGAGYGWEGGGNTEVRTQHVGPALPADELVVSHQTSWAAGDTEYHTVIERTGSYFTGHQREFTHAELAELRLTLGAPTADTTGRLEVVGSGRGGTGPERALPAVTTLYLTGGVWSYTLSLTGPGEAGSLTVPGREVVPGRTYHDSMGVGVFAPVLPAGGGLSRAGDQLDASLTTVSDGAGHSGWLSGGEGTTTLSYEGEVIHRQDDFLRGWASFEVPAAEGHYELTTTARRPDAGVSTEISATFGFTSASVPDGETRALPVSLVRFALELAPDSTAAAGRETRVPVSVEGAAADGPASLTVRVSLDGGASWQVAPVVDGGVTVTNPAAGGSVSFQAELADQDGNTTELTIIDAYRTA</sequence>
<dbReference type="SUPFAM" id="SSF52743">
    <property type="entry name" value="Subtilisin-like"/>
    <property type="match status" value="1"/>
</dbReference>
<dbReference type="PIRSF" id="PIRSF037854">
    <property type="entry name" value="Dihydropyridine_esterase"/>
    <property type="match status" value="1"/>
</dbReference>
<evidence type="ECO:0000256" key="2">
    <source>
        <dbReference type="ARBA" id="ARBA00022670"/>
    </source>
</evidence>
<evidence type="ECO:0000313" key="11">
    <source>
        <dbReference type="Proteomes" id="UP001183410"/>
    </source>
</evidence>
<evidence type="ECO:0000256" key="7">
    <source>
        <dbReference type="SAM" id="MobiDB-lite"/>
    </source>
</evidence>
<evidence type="ECO:0000256" key="1">
    <source>
        <dbReference type="ARBA" id="ARBA00011073"/>
    </source>
</evidence>
<keyword evidence="11" id="KW-1185">Reference proteome</keyword>
<protein>
    <submittedName>
        <fullName evidence="10">S8 family serine peptidase</fullName>
    </submittedName>
</protein>
<evidence type="ECO:0000259" key="9">
    <source>
        <dbReference type="Pfam" id="PF00082"/>
    </source>
</evidence>
<comment type="caution">
    <text evidence="10">The sequence shown here is derived from an EMBL/GenBank/DDBJ whole genome shotgun (WGS) entry which is preliminary data.</text>
</comment>
<dbReference type="InterPro" id="IPR023827">
    <property type="entry name" value="Peptidase_S8_Asp-AS"/>
</dbReference>